<dbReference type="InterPro" id="IPR051678">
    <property type="entry name" value="AGP_Transferase"/>
</dbReference>
<sequence>MGLKPNMPSPTQLPYFCDPTELPDTLPTLDEIEHAAVRLPTMRNPQLDCVVLVRGCFVVKYGKYVAENEGQALLFLAHHSRIPVPQLYAMYYEAGKLFLVMSNMPGTQLNLVWEGLSGDEKQHVLKQLRSIWMYLRSIPAPPAFFGGVCGGPLRHRFFLWTEPDIRITGPFYAEEDLGRALALRSRKNWEGNERQPQTPGFFARHLPTVLRGHPGVLTHGDLQRKNILVEQIRVDGASEGERRFRVSAVLDWEDAGWYPNYWEYAALFVDFEWHDDWPEKVESILDPYLLEAAMLKLVRQDLDY</sequence>
<dbReference type="Proteomes" id="UP000034841">
    <property type="component" value="Unassembled WGS sequence"/>
</dbReference>
<dbReference type="OrthoDB" id="4866920at2759"/>
<keyword evidence="2" id="KW-0808">Transferase</keyword>
<feature type="domain" description="Aminoglycoside phosphotransferase" evidence="1">
    <location>
        <begin position="66"/>
        <end position="277"/>
    </location>
</feature>
<dbReference type="GO" id="GO:0016740">
    <property type="term" value="F:transferase activity"/>
    <property type="evidence" value="ECO:0007669"/>
    <property type="project" value="UniProtKB-KW"/>
</dbReference>
<dbReference type="SUPFAM" id="SSF56112">
    <property type="entry name" value="Protein kinase-like (PK-like)"/>
    <property type="match status" value="1"/>
</dbReference>
<accession>A0A0F8BX43</accession>
<proteinExistence type="predicted"/>
<dbReference type="InterPro" id="IPR002575">
    <property type="entry name" value="Aminoglycoside_PTrfase"/>
</dbReference>
<dbReference type="PANTHER" id="PTHR21310:SF48">
    <property type="entry name" value="AMINOGLYCOSIDE PHOSPHOTRANSFERASE DOMAIN-CONTAINING PROTEIN"/>
    <property type="match status" value="1"/>
</dbReference>
<dbReference type="AlphaFoldDB" id="A0A0F8BX43"/>
<gene>
    <name evidence="2" type="ORF">CFO_g522</name>
</gene>
<dbReference type="Pfam" id="PF01636">
    <property type="entry name" value="APH"/>
    <property type="match status" value="1"/>
</dbReference>
<dbReference type="InterPro" id="IPR011009">
    <property type="entry name" value="Kinase-like_dom_sf"/>
</dbReference>
<protein>
    <submittedName>
        <fullName evidence="2">Phosphotransferase enzyme family protein</fullName>
    </submittedName>
</protein>
<organism evidence="2 3">
    <name type="scientific">Ceratocystis fimbriata f. sp. platani</name>
    <dbReference type="NCBI Taxonomy" id="88771"/>
    <lineage>
        <taxon>Eukaryota</taxon>
        <taxon>Fungi</taxon>
        <taxon>Dikarya</taxon>
        <taxon>Ascomycota</taxon>
        <taxon>Pezizomycotina</taxon>
        <taxon>Sordariomycetes</taxon>
        <taxon>Hypocreomycetidae</taxon>
        <taxon>Microascales</taxon>
        <taxon>Ceratocystidaceae</taxon>
        <taxon>Ceratocystis</taxon>
    </lineage>
</organism>
<keyword evidence="3" id="KW-1185">Reference proteome</keyword>
<evidence type="ECO:0000259" key="1">
    <source>
        <dbReference type="Pfam" id="PF01636"/>
    </source>
</evidence>
<dbReference type="Gene3D" id="3.90.1200.10">
    <property type="match status" value="1"/>
</dbReference>
<evidence type="ECO:0000313" key="3">
    <source>
        <dbReference type="Proteomes" id="UP000034841"/>
    </source>
</evidence>
<dbReference type="PANTHER" id="PTHR21310">
    <property type="entry name" value="AMINOGLYCOSIDE PHOSPHOTRANSFERASE-RELATED-RELATED"/>
    <property type="match status" value="1"/>
</dbReference>
<dbReference type="CDD" id="cd05120">
    <property type="entry name" value="APH_ChoK_like"/>
    <property type="match status" value="1"/>
</dbReference>
<reference evidence="2 3" key="1">
    <citation type="submission" date="2015-04" db="EMBL/GenBank/DDBJ databases">
        <title>Genome sequence of Ceratocystis platani, a major pathogen of plane trees.</title>
        <authorList>
            <person name="Belbahri L."/>
        </authorList>
    </citation>
    <scope>NUCLEOTIDE SEQUENCE [LARGE SCALE GENOMIC DNA]</scope>
    <source>
        <strain evidence="2 3">CFO</strain>
    </source>
</reference>
<name>A0A0F8BX43_CERFI</name>
<comment type="caution">
    <text evidence="2">The sequence shown here is derived from an EMBL/GenBank/DDBJ whole genome shotgun (WGS) entry which is preliminary data.</text>
</comment>
<dbReference type="EMBL" id="LBBL01000017">
    <property type="protein sequence ID" value="KKF97108.1"/>
    <property type="molecule type" value="Genomic_DNA"/>
</dbReference>
<evidence type="ECO:0000313" key="2">
    <source>
        <dbReference type="EMBL" id="KKF97108.1"/>
    </source>
</evidence>